<comment type="caution">
    <text evidence="1">The sequence shown here is derived from an EMBL/GenBank/DDBJ whole genome shotgun (WGS) entry which is preliminary data.</text>
</comment>
<reference evidence="1" key="1">
    <citation type="journal article" date="2014" name="Front. Microbiol.">
        <title>High frequency of phylogenetically diverse reductive dehalogenase-homologous genes in deep subseafloor sedimentary metagenomes.</title>
        <authorList>
            <person name="Kawai M."/>
            <person name="Futagami T."/>
            <person name="Toyoda A."/>
            <person name="Takaki Y."/>
            <person name="Nishi S."/>
            <person name="Hori S."/>
            <person name="Arai W."/>
            <person name="Tsubouchi T."/>
            <person name="Morono Y."/>
            <person name="Uchiyama I."/>
            <person name="Ito T."/>
            <person name="Fujiyama A."/>
            <person name="Inagaki F."/>
            <person name="Takami H."/>
        </authorList>
    </citation>
    <scope>NUCLEOTIDE SEQUENCE</scope>
    <source>
        <strain evidence="1">Expedition CK06-06</strain>
    </source>
</reference>
<dbReference type="AlphaFoldDB" id="X1V6V8"/>
<protein>
    <submittedName>
        <fullName evidence="1">Uncharacterized protein</fullName>
    </submittedName>
</protein>
<accession>X1V6V8</accession>
<dbReference type="EMBL" id="BARW01034599">
    <property type="protein sequence ID" value="GAJ08116.1"/>
    <property type="molecule type" value="Genomic_DNA"/>
</dbReference>
<evidence type="ECO:0000313" key="1">
    <source>
        <dbReference type="EMBL" id="GAJ08116.1"/>
    </source>
</evidence>
<gene>
    <name evidence="1" type="ORF">S12H4_54180</name>
</gene>
<proteinExistence type="predicted"/>
<organism evidence="1">
    <name type="scientific">marine sediment metagenome</name>
    <dbReference type="NCBI Taxonomy" id="412755"/>
    <lineage>
        <taxon>unclassified sequences</taxon>
        <taxon>metagenomes</taxon>
        <taxon>ecological metagenomes</taxon>
    </lineage>
</organism>
<sequence>CKLYSDDADPEWEGSEISLLFYGSKSDLIFSTKFKHITLHVTIEILAREEPFEDFTECVYKGESQVTFPFDIRIPFEHMNADPQTHLPLGIANVVVHTPQQGNFSIEHTDHPRYGDIFVYPPEKKSK</sequence>
<name>X1V6V8_9ZZZZ</name>
<feature type="non-terminal residue" evidence="1">
    <location>
        <position position="1"/>
    </location>
</feature>